<keyword evidence="2" id="KW-0614">Plasmid</keyword>
<feature type="region of interest" description="Disordered" evidence="1">
    <location>
        <begin position="54"/>
        <end position="75"/>
    </location>
</feature>
<dbReference type="AlphaFoldDB" id="A0A375IMH6"/>
<sequence>MRAGPRLPPCRPAANPPGLDARFARTLCRSASPATIERDARALLDLPLAAPARPEPVAVPDAMPDGLRRPFHAVA</sequence>
<dbReference type="Proteomes" id="UP000255505">
    <property type="component" value="Plasmid II"/>
</dbReference>
<dbReference type="RefSeq" id="WP_231942635.1">
    <property type="nucleotide sequence ID" value="NZ_LT991977.1"/>
</dbReference>
<gene>
    <name evidence="2" type="ORF">CT19425_MP70026</name>
</gene>
<evidence type="ECO:0000313" key="2">
    <source>
        <dbReference type="EMBL" id="SPK75866.1"/>
    </source>
</evidence>
<evidence type="ECO:0000313" key="3">
    <source>
        <dbReference type="Proteomes" id="UP000255505"/>
    </source>
</evidence>
<proteinExistence type="predicted"/>
<evidence type="ECO:0000256" key="1">
    <source>
        <dbReference type="SAM" id="MobiDB-lite"/>
    </source>
</evidence>
<dbReference type="EMBL" id="LT991977">
    <property type="protein sequence ID" value="SPK75866.1"/>
    <property type="molecule type" value="Genomic_DNA"/>
</dbReference>
<geneLocation type="plasmid" evidence="2">
    <name>II</name>
</geneLocation>
<accession>A0A375IMH6</accession>
<organism evidence="2 3">
    <name type="scientific">Cupriavidus taiwanensis</name>
    <dbReference type="NCBI Taxonomy" id="164546"/>
    <lineage>
        <taxon>Bacteria</taxon>
        <taxon>Pseudomonadati</taxon>
        <taxon>Pseudomonadota</taxon>
        <taxon>Betaproteobacteria</taxon>
        <taxon>Burkholderiales</taxon>
        <taxon>Burkholderiaceae</taxon>
        <taxon>Cupriavidus</taxon>
    </lineage>
</organism>
<reference evidence="2 3" key="1">
    <citation type="submission" date="2018-01" db="EMBL/GenBank/DDBJ databases">
        <authorList>
            <person name="Gaut B.S."/>
            <person name="Morton B.R."/>
            <person name="Clegg M.T."/>
            <person name="Duvall M.R."/>
        </authorList>
    </citation>
    <scope>NUCLEOTIDE SEQUENCE [LARGE SCALE GENOMIC DNA]</scope>
    <source>
        <strain evidence="2">Cupriavidus taiwanensis LMG 19425</strain>
        <plasmid evidence="3">Plasmid ii</plasmid>
    </source>
</reference>
<protein>
    <submittedName>
        <fullName evidence="2">Uncharacterized protein</fullName>
    </submittedName>
</protein>
<name>A0A375IMH6_9BURK</name>